<reference evidence="2 3" key="1">
    <citation type="journal article" date="2020" name="ISME J.">
        <title>Comparative genomics reveals insights into cyanobacterial evolution and habitat adaptation.</title>
        <authorList>
            <person name="Chen M.Y."/>
            <person name="Teng W.K."/>
            <person name="Zhao L."/>
            <person name="Hu C.X."/>
            <person name="Zhou Y.K."/>
            <person name="Han B.P."/>
            <person name="Song L.R."/>
            <person name="Shu W.S."/>
        </authorList>
    </citation>
    <scope>NUCLEOTIDE SEQUENCE [LARGE SCALE GENOMIC DNA]</scope>
    <source>
        <strain evidence="2 3">FACHB-260</strain>
    </source>
</reference>
<proteinExistence type="predicted"/>
<organism evidence="2 3">
    <name type="scientific">Anabaena subtropica FACHB-260</name>
    <dbReference type="NCBI Taxonomy" id="2692884"/>
    <lineage>
        <taxon>Bacteria</taxon>
        <taxon>Bacillati</taxon>
        <taxon>Cyanobacteriota</taxon>
        <taxon>Cyanophyceae</taxon>
        <taxon>Nostocales</taxon>
        <taxon>Nostocaceae</taxon>
        <taxon>Anabaena</taxon>
    </lineage>
</organism>
<protein>
    <submittedName>
        <fullName evidence="2">Uncharacterized protein</fullName>
    </submittedName>
</protein>
<dbReference type="Proteomes" id="UP000607281">
    <property type="component" value="Unassembled WGS sequence"/>
</dbReference>
<evidence type="ECO:0000313" key="3">
    <source>
        <dbReference type="Proteomes" id="UP000607281"/>
    </source>
</evidence>
<evidence type="ECO:0000313" key="2">
    <source>
        <dbReference type="EMBL" id="MBD2346769.1"/>
    </source>
</evidence>
<dbReference type="EMBL" id="JACJRF010000054">
    <property type="protein sequence ID" value="MBD2346769.1"/>
    <property type="molecule type" value="Genomic_DNA"/>
</dbReference>
<keyword evidence="3" id="KW-1185">Reference proteome</keyword>
<feature type="region of interest" description="Disordered" evidence="1">
    <location>
        <begin position="638"/>
        <end position="662"/>
    </location>
</feature>
<sequence>MEHWQFLIQKQGDRSWHALESPNTEILEGRYRVLARSNLPNQDVEVRVTHFSTQEVPPKRRIQKRLRRTNSEGLMAVIPFTYLKPGIWELRCSGDLISDIFGKSWQYGVHLQVTSQPADEADQKLNIENNLEINSFHQPDSISDDSLGSDSGTELAVTNQSDFLTTDFSLDQEDTAIDEPVNPVWVKGETAEQILQNLIDLALPTSELLPEEPKVEDSPIQEESLPLLLTLDRETYITQWGHLLTIHGSVDLQKNLELGDETLNIENLYAVELRIELRSPLTSEVLTQLRQSLGDKSLPLIIHSAIDIPADCESKLILADINLYGAIGYASPDGNANPGEVTLLASQSFTITADVADLLAVKNAFQASQVEKQNDTTLLVSTAETTTSLDLELFNLVKTPFPGQLQPIYPSANTPLPQQIDLQSLQKSSDFRLPQLPKLPENPTDGISTDDLVVETSLEIPLLEQHDTTIPLTPAPINLSQLVIKQSRSRILGSTLPYLKRLPNTPRSSEVKTSQLADELTTPVAEELPSVDVLITESETNLEDGLSDIEIPNEAAVELEAQSTAEIIETGETEEIIPQNEFIDEDVAEISIAAPRPYSSPLIRKWMERQGYSLPDFFTDTNDVPPEQITPDEASTISLSSQETPNFEDSLSSVPDVETEPVETDVVTSEEIENQISVEIDNISLESSALQPELSSTEPIQTSSTWLAQEIVIDDSDNELDTNKSHLPNVEQQAIANTTESLSREMLEPLPIPLLYVPDGELIAGTLVRVRVELPQVTPQVVVKLWMEDCQTRWLLDGPHLLTELLSNSAGNLEGMTQLNIPFGCLEIRIEAIALNTVTQQESHKVTIMKTVVPPDLPNVTLNDLLGM</sequence>
<comment type="caution">
    <text evidence="2">The sequence shown here is derived from an EMBL/GenBank/DDBJ whole genome shotgun (WGS) entry which is preliminary data.</text>
</comment>
<feature type="compositionally biased region" description="Polar residues" evidence="1">
    <location>
        <begin position="638"/>
        <end position="651"/>
    </location>
</feature>
<accession>A0ABR8CWM5</accession>
<dbReference type="RefSeq" id="WP_190409180.1">
    <property type="nucleotide sequence ID" value="NZ_JACJRF010000054.1"/>
</dbReference>
<evidence type="ECO:0000256" key="1">
    <source>
        <dbReference type="SAM" id="MobiDB-lite"/>
    </source>
</evidence>
<gene>
    <name evidence="2" type="ORF">H6G18_21865</name>
</gene>
<name>A0ABR8CWM5_9NOST</name>